<proteinExistence type="predicted"/>
<sequence length="155" mass="16660">MTEQAVVTETAPINAFVTSRGRGGRSRGNGRGGSSFNRGGAINNGNQRVGIPRNNNNQRGGAPASTGDRCNLSGERIKCQIYGKPGHPALDCYQRMNTAYEGRIPTNRLAAMASSQVMPNNGNWLLDTGANAHVTQTFRILQIQKNTLVMTTLVE</sequence>
<evidence type="ECO:0008006" key="4">
    <source>
        <dbReference type="Google" id="ProtNLM"/>
    </source>
</evidence>
<dbReference type="EMBL" id="VIEB01000489">
    <property type="protein sequence ID" value="TQD89157.1"/>
    <property type="molecule type" value="Genomic_DNA"/>
</dbReference>
<dbReference type="AlphaFoldDB" id="A0A540LRR3"/>
<protein>
    <recommendedName>
        <fullName evidence="4">CCHC-type domain-containing protein</fullName>
    </recommendedName>
</protein>
<name>A0A540LRR3_MALBA</name>
<feature type="region of interest" description="Disordered" evidence="1">
    <location>
        <begin position="18"/>
        <end position="69"/>
    </location>
</feature>
<keyword evidence="3" id="KW-1185">Reference proteome</keyword>
<gene>
    <name evidence="2" type="ORF">C1H46_025279</name>
</gene>
<comment type="caution">
    <text evidence="2">The sequence shown here is derived from an EMBL/GenBank/DDBJ whole genome shotgun (WGS) entry which is preliminary data.</text>
</comment>
<organism evidence="2 3">
    <name type="scientific">Malus baccata</name>
    <name type="common">Siberian crab apple</name>
    <name type="synonym">Pyrus baccata</name>
    <dbReference type="NCBI Taxonomy" id="106549"/>
    <lineage>
        <taxon>Eukaryota</taxon>
        <taxon>Viridiplantae</taxon>
        <taxon>Streptophyta</taxon>
        <taxon>Embryophyta</taxon>
        <taxon>Tracheophyta</taxon>
        <taxon>Spermatophyta</taxon>
        <taxon>Magnoliopsida</taxon>
        <taxon>eudicotyledons</taxon>
        <taxon>Gunneridae</taxon>
        <taxon>Pentapetalae</taxon>
        <taxon>rosids</taxon>
        <taxon>fabids</taxon>
        <taxon>Rosales</taxon>
        <taxon>Rosaceae</taxon>
        <taxon>Amygdaloideae</taxon>
        <taxon>Maleae</taxon>
        <taxon>Malus</taxon>
    </lineage>
</organism>
<reference evidence="2 3" key="1">
    <citation type="journal article" date="2019" name="G3 (Bethesda)">
        <title>Sequencing of a Wild Apple (Malus baccata) Genome Unravels the Differences Between Cultivated and Wild Apple Species Regarding Disease Resistance and Cold Tolerance.</title>
        <authorList>
            <person name="Chen X."/>
        </authorList>
    </citation>
    <scope>NUCLEOTIDE SEQUENCE [LARGE SCALE GENOMIC DNA]</scope>
    <source>
        <strain evidence="3">cv. Shandingzi</strain>
        <tissue evidence="2">Leaves</tissue>
    </source>
</reference>
<dbReference type="Proteomes" id="UP000315295">
    <property type="component" value="Unassembled WGS sequence"/>
</dbReference>
<evidence type="ECO:0000256" key="1">
    <source>
        <dbReference type="SAM" id="MobiDB-lite"/>
    </source>
</evidence>
<feature type="compositionally biased region" description="Polar residues" evidence="1">
    <location>
        <begin position="43"/>
        <end position="59"/>
    </location>
</feature>
<evidence type="ECO:0000313" key="2">
    <source>
        <dbReference type="EMBL" id="TQD89157.1"/>
    </source>
</evidence>
<accession>A0A540LRR3</accession>
<evidence type="ECO:0000313" key="3">
    <source>
        <dbReference type="Proteomes" id="UP000315295"/>
    </source>
</evidence>